<evidence type="ECO:0000313" key="2">
    <source>
        <dbReference type="Proteomes" id="UP001457282"/>
    </source>
</evidence>
<dbReference type="Proteomes" id="UP001457282">
    <property type="component" value="Unassembled WGS sequence"/>
</dbReference>
<organism evidence="1 2">
    <name type="scientific">Rubus argutus</name>
    <name type="common">Southern blackberry</name>
    <dbReference type="NCBI Taxonomy" id="59490"/>
    <lineage>
        <taxon>Eukaryota</taxon>
        <taxon>Viridiplantae</taxon>
        <taxon>Streptophyta</taxon>
        <taxon>Embryophyta</taxon>
        <taxon>Tracheophyta</taxon>
        <taxon>Spermatophyta</taxon>
        <taxon>Magnoliopsida</taxon>
        <taxon>eudicotyledons</taxon>
        <taxon>Gunneridae</taxon>
        <taxon>Pentapetalae</taxon>
        <taxon>rosids</taxon>
        <taxon>fabids</taxon>
        <taxon>Rosales</taxon>
        <taxon>Rosaceae</taxon>
        <taxon>Rosoideae</taxon>
        <taxon>Rosoideae incertae sedis</taxon>
        <taxon>Rubus</taxon>
    </lineage>
</organism>
<gene>
    <name evidence="1" type="ORF">M0R45_027436</name>
</gene>
<accession>A0AAW1X0D8</accession>
<keyword evidence="2" id="KW-1185">Reference proteome</keyword>
<reference evidence="1 2" key="1">
    <citation type="journal article" date="2023" name="G3 (Bethesda)">
        <title>A chromosome-length genome assembly and annotation of blackberry (Rubus argutus, cv. 'Hillquist').</title>
        <authorList>
            <person name="Bruna T."/>
            <person name="Aryal R."/>
            <person name="Dudchenko O."/>
            <person name="Sargent D.J."/>
            <person name="Mead D."/>
            <person name="Buti M."/>
            <person name="Cavallini A."/>
            <person name="Hytonen T."/>
            <person name="Andres J."/>
            <person name="Pham M."/>
            <person name="Weisz D."/>
            <person name="Mascagni F."/>
            <person name="Usai G."/>
            <person name="Natali L."/>
            <person name="Bassil N."/>
            <person name="Fernandez G.E."/>
            <person name="Lomsadze A."/>
            <person name="Armour M."/>
            <person name="Olukolu B."/>
            <person name="Poorten T."/>
            <person name="Britton C."/>
            <person name="Davik J."/>
            <person name="Ashrafi H."/>
            <person name="Aiden E.L."/>
            <person name="Borodovsky M."/>
            <person name="Worthington M."/>
        </authorList>
    </citation>
    <scope>NUCLEOTIDE SEQUENCE [LARGE SCALE GENOMIC DNA]</scope>
    <source>
        <strain evidence="1">PI 553951</strain>
    </source>
</reference>
<dbReference type="AlphaFoldDB" id="A0AAW1X0D8"/>
<proteinExistence type="predicted"/>
<name>A0AAW1X0D8_RUBAR</name>
<comment type="caution">
    <text evidence="1">The sequence shown here is derived from an EMBL/GenBank/DDBJ whole genome shotgun (WGS) entry which is preliminary data.</text>
</comment>
<dbReference type="EMBL" id="JBEDUW010000005">
    <property type="protein sequence ID" value="KAK9930397.1"/>
    <property type="molecule type" value="Genomic_DNA"/>
</dbReference>
<sequence length="80" mass="9173">MKRSSGGLDRRRKAKLTKIWKPRWLTGLQEQDATERAAQAVEPSDPSEEMRLLGHKVITILTRVPGYQLLSSINRFGKRI</sequence>
<protein>
    <submittedName>
        <fullName evidence="1">Uncharacterized protein</fullName>
    </submittedName>
</protein>
<evidence type="ECO:0000313" key="1">
    <source>
        <dbReference type="EMBL" id="KAK9930397.1"/>
    </source>
</evidence>